<organism evidence="1 2">
    <name type="scientific">Spiribacter onubensis</name>
    <dbReference type="NCBI Taxonomy" id="3122420"/>
    <lineage>
        <taxon>Bacteria</taxon>
        <taxon>Pseudomonadati</taxon>
        <taxon>Pseudomonadota</taxon>
        <taxon>Gammaproteobacteria</taxon>
        <taxon>Chromatiales</taxon>
        <taxon>Ectothiorhodospiraceae</taxon>
        <taxon>Spiribacter</taxon>
    </lineage>
</organism>
<accession>A0ABV3S6W7</accession>
<protein>
    <submittedName>
        <fullName evidence="1">Uncharacterized protein</fullName>
    </submittedName>
</protein>
<dbReference type="RefSeq" id="WP_367966340.1">
    <property type="nucleotide sequence ID" value="NZ_JBAKFJ010000001.1"/>
</dbReference>
<evidence type="ECO:0000313" key="2">
    <source>
        <dbReference type="Proteomes" id="UP001556653"/>
    </source>
</evidence>
<name>A0ABV3S6W7_9GAMM</name>
<evidence type="ECO:0000313" key="1">
    <source>
        <dbReference type="EMBL" id="MEX0385857.1"/>
    </source>
</evidence>
<dbReference type="EMBL" id="JBAKFJ010000001">
    <property type="protein sequence ID" value="MEX0385857.1"/>
    <property type="molecule type" value="Genomic_DNA"/>
</dbReference>
<sequence length="75" mass="8277">MSLPLHAYAYGYGPEDPMELPEPIREDLNLADVSERLDEAVWWIGEALGKIPHDAPGRADIVSALIAFESEGWGQ</sequence>
<dbReference type="Proteomes" id="UP001556653">
    <property type="component" value="Unassembled WGS sequence"/>
</dbReference>
<keyword evidence="2" id="KW-1185">Reference proteome</keyword>
<comment type="caution">
    <text evidence="1">The sequence shown here is derived from an EMBL/GenBank/DDBJ whole genome shotgun (WGS) entry which is preliminary data.</text>
</comment>
<proteinExistence type="predicted"/>
<reference evidence="1 2" key="1">
    <citation type="submission" date="2024-02" db="EMBL/GenBank/DDBJ databases">
        <title>New especies of Spiribacter isolated from saline water.</title>
        <authorList>
            <person name="Leon M.J."/>
            <person name="De La Haba R."/>
            <person name="Sanchez-Porro C."/>
            <person name="Ventosa A."/>
        </authorList>
    </citation>
    <scope>NUCLEOTIDE SEQUENCE [LARGE SCALE GENOMIC DNA]</scope>
    <source>
        <strain evidence="2">ag22IC4-227</strain>
    </source>
</reference>
<gene>
    <name evidence="1" type="ORF">V6X64_02460</name>
</gene>